<dbReference type="EMBL" id="JAINUF010000002">
    <property type="protein sequence ID" value="KAJ8375536.1"/>
    <property type="molecule type" value="Genomic_DNA"/>
</dbReference>
<evidence type="ECO:0000256" key="3">
    <source>
        <dbReference type="SAM" id="MobiDB-lite"/>
    </source>
</evidence>
<keyword evidence="5" id="KW-1185">Reference proteome</keyword>
<gene>
    <name evidence="4" type="ORF">SKAU_G00061160</name>
</gene>
<dbReference type="Proteomes" id="UP001152622">
    <property type="component" value="Chromosome 2"/>
</dbReference>
<evidence type="ECO:0000313" key="4">
    <source>
        <dbReference type="EMBL" id="KAJ8375536.1"/>
    </source>
</evidence>
<accession>A0A9Q1G5F1</accession>
<dbReference type="PANTHER" id="PTHR11046">
    <property type="entry name" value="OLIGORIBONUCLEASE, MITOCHONDRIAL"/>
    <property type="match status" value="1"/>
</dbReference>
<reference evidence="4" key="1">
    <citation type="journal article" date="2023" name="Science">
        <title>Genome structures resolve the early diversification of teleost fishes.</title>
        <authorList>
            <person name="Parey E."/>
            <person name="Louis A."/>
            <person name="Montfort J."/>
            <person name="Bouchez O."/>
            <person name="Roques C."/>
            <person name="Iampietro C."/>
            <person name="Lluch J."/>
            <person name="Castinel A."/>
            <person name="Donnadieu C."/>
            <person name="Desvignes T."/>
            <person name="Floi Bucao C."/>
            <person name="Jouanno E."/>
            <person name="Wen M."/>
            <person name="Mejri S."/>
            <person name="Dirks R."/>
            <person name="Jansen H."/>
            <person name="Henkel C."/>
            <person name="Chen W.J."/>
            <person name="Zahm M."/>
            <person name="Cabau C."/>
            <person name="Klopp C."/>
            <person name="Thompson A.W."/>
            <person name="Robinson-Rechavi M."/>
            <person name="Braasch I."/>
            <person name="Lecointre G."/>
            <person name="Bobe J."/>
            <person name="Postlethwait J.H."/>
            <person name="Berthelot C."/>
            <person name="Roest Crollius H."/>
            <person name="Guiguen Y."/>
        </authorList>
    </citation>
    <scope>NUCLEOTIDE SEQUENCE</scope>
    <source>
        <strain evidence="4">WJC10195</strain>
    </source>
</reference>
<dbReference type="GO" id="GO:0000175">
    <property type="term" value="F:3'-5'-RNA exonuclease activity"/>
    <property type="evidence" value="ECO:0007669"/>
    <property type="project" value="InterPro"/>
</dbReference>
<keyword evidence="1" id="KW-0378">Hydrolase</keyword>
<dbReference type="PANTHER" id="PTHR11046:SF25">
    <property type="match status" value="1"/>
</dbReference>
<evidence type="ECO:0000256" key="2">
    <source>
        <dbReference type="SAM" id="Coils"/>
    </source>
</evidence>
<keyword evidence="1" id="KW-0540">Nuclease</keyword>
<dbReference type="InterPro" id="IPR022894">
    <property type="entry name" value="Oligoribonuclease"/>
</dbReference>
<feature type="compositionally biased region" description="Basic and acidic residues" evidence="3">
    <location>
        <begin position="19"/>
        <end position="44"/>
    </location>
</feature>
<feature type="coiled-coil region" evidence="2">
    <location>
        <begin position="167"/>
        <end position="201"/>
    </location>
</feature>
<keyword evidence="2" id="KW-0175">Coiled coil</keyword>
<proteinExistence type="predicted"/>
<evidence type="ECO:0000313" key="5">
    <source>
        <dbReference type="Proteomes" id="UP001152622"/>
    </source>
</evidence>
<sequence length="260" mass="30138">MIMWLHNGTVQWLDSMTPAEKEEKMTQARRASEDVLQRYKERREKIKQHRQKKEKEKRETNKKVMLTNKIAKLGGVWRSATEVDHSLSGMASEKDKMLVLVTQLQFHKSVLKAEGAKELFQQSVTRDGRSHAFSLKELQLNLLEVLKENQVVEGVEEDNQLEPAPTYRSEEEVKKRLSEEKQKLSKKLAAARQKRERMLQKNTLTEFLENPDKFVGKRVNHNCCEEVMSRTIATTHPPIPVYPGVGENAVSELTTWVMEI</sequence>
<dbReference type="AlphaFoldDB" id="A0A9Q1G5F1"/>
<protein>
    <submittedName>
        <fullName evidence="4">Uncharacterized protein</fullName>
    </submittedName>
</protein>
<feature type="region of interest" description="Disordered" evidence="3">
    <location>
        <begin position="19"/>
        <end position="60"/>
    </location>
</feature>
<comment type="caution">
    <text evidence="4">The sequence shown here is derived from an EMBL/GenBank/DDBJ whole genome shotgun (WGS) entry which is preliminary data.</text>
</comment>
<name>A0A9Q1G5F1_SYNKA</name>
<evidence type="ECO:0000256" key="1">
    <source>
        <dbReference type="ARBA" id="ARBA00022722"/>
    </source>
</evidence>
<organism evidence="4 5">
    <name type="scientific">Synaphobranchus kaupii</name>
    <name type="common">Kaup's arrowtooth eel</name>
    <dbReference type="NCBI Taxonomy" id="118154"/>
    <lineage>
        <taxon>Eukaryota</taxon>
        <taxon>Metazoa</taxon>
        <taxon>Chordata</taxon>
        <taxon>Craniata</taxon>
        <taxon>Vertebrata</taxon>
        <taxon>Euteleostomi</taxon>
        <taxon>Actinopterygii</taxon>
        <taxon>Neopterygii</taxon>
        <taxon>Teleostei</taxon>
        <taxon>Anguilliformes</taxon>
        <taxon>Synaphobranchidae</taxon>
        <taxon>Synaphobranchus</taxon>
    </lineage>
</organism>